<accession>A0A0V0SIT8</accession>
<reference evidence="1 2" key="1">
    <citation type="submission" date="2015-01" db="EMBL/GenBank/DDBJ databases">
        <title>Evolution of Trichinella species and genotypes.</title>
        <authorList>
            <person name="Korhonen P.K."/>
            <person name="Edoardo P."/>
            <person name="Giuseppe L.R."/>
            <person name="Gasser R.B."/>
        </authorList>
    </citation>
    <scope>NUCLEOTIDE SEQUENCE [LARGE SCALE GENOMIC DNA]</scope>
    <source>
        <strain evidence="1">ISS37</strain>
    </source>
</reference>
<evidence type="ECO:0000313" key="1">
    <source>
        <dbReference type="EMBL" id="KRX26712.1"/>
    </source>
</evidence>
<proteinExistence type="predicted"/>
<dbReference type="Proteomes" id="UP000054630">
    <property type="component" value="Unassembled WGS sequence"/>
</dbReference>
<evidence type="ECO:0000313" key="2">
    <source>
        <dbReference type="Proteomes" id="UP000054630"/>
    </source>
</evidence>
<protein>
    <submittedName>
        <fullName evidence="1">Uncharacterized protein</fullName>
    </submittedName>
</protein>
<comment type="caution">
    <text evidence="1">The sequence shown here is derived from an EMBL/GenBank/DDBJ whole genome shotgun (WGS) entry which is preliminary data.</text>
</comment>
<sequence length="145" mass="17405">MRNGRVEEGLYCLPSEGHEWLIIASDRIIGARFRHLPFHIVWDEIWMFDRLKPFQLILYPLSLETNYIHGWFCFLKENNNTLRLITPLLAMILQQRRFSLSKQAFPMQAICFCRKRFNFCDFSMNPFDKLSLQSIDHTSELFRTL</sequence>
<name>A0A0V0SIT8_9BILA</name>
<dbReference type="EMBL" id="JYDL01000006">
    <property type="protein sequence ID" value="KRX26712.1"/>
    <property type="molecule type" value="Genomic_DNA"/>
</dbReference>
<organism evidence="1 2">
    <name type="scientific">Trichinella nelsoni</name>
    <dbReference type="NCBI Taxonomy" id="6336"/>
    <lineage>
        <taxon>Eukaryota</taxon>
        <taxon>Metazoa</taxon>
        <taxon>Ecdysozoa</taxon>
        <taxon>Nematoda</taxon>
        <taxon>Enoplea</taxon>
        <taxon>Dorylaimia</taxon>
        <taxon>Trichinellida</taxon>
        <taxon>Trichinellidae</taxon>
        <taxon>Trichinella</taxon>
    </lineage>
</organism>
<gene>
    <name evidence="1" type="ORF">T07_1934</name>
</gene>
<dbReference type="AlphaFoldDB" id="A0A0V0SIT8"/>
<keyword evidence="2" id="KW-1185">Reference proteome</keyword>